<dbReference type="Pfam" id="PF00293">
    <property type="entry name" value="NUDIX"/>
    <property type="match status" value="1"/>
</dbReference>
<gene>
    <name evidence="4" type="ORF">J2S57_002731</name>
</gene>
<dbReference type="Pfam" id="PF00300">
    <property type="entry name" value="His_Phos_1"/>
    <property type="match status" value="1"/>
</dbReference>
<dbReference type="SUPFAM" id="SSF55811">
    <property type="entry name" value="Nudix"/>
    <property type="match status" value="1"/>
</dbReference>
<dbReference type="InterPro" id="IPR000086">
    <property type="entry name" value="NUDIX_hydrolase_dom"/>
</dbReference>
<evidence type="ECO:0000313" key="4">
    <source>
        <dbReference type="EMBL" id="MDP9826982.1"/>
    </source>
</evidence>
<dbReference type="InterPro" id="IPR013078">
    <property type="entry name" value="His_Pase_superF_clade-1"/>
</dbReference>
<keyword evidence="1 4" id="KW-0378">Hydrolase</keyword>
<name>A0ABT9P3C7_9ACTN</name>
<dbReference type="Gene3D" id="3.90.79.10">
    <property type="entry name" value="Nucleoside Triphosphate Pyrophosphohydrolase"/>
    <property type="match status" value="1"/>
</dbReference>
<dbReference type="PANTHER" id="PTHR21340:SF0">
    <property type="entry name" value="BIS(5'-NUCLEOSYL)-TETRAPHOSPHATASE [ASYMMETRICAL]"/>
    <property type="match status" value="1"/>
</dbReference>
<dbReference type="InterPro" id="IPR029033">
    <property type="entry name" value="His_PPase_superfam"/>
</dbReference>
<dbReference type="Proteomes" id="UP001235712">
    <property type="component" value="Unassembled WGS sequence"/>
</dbReference>
<keyword evidence="5" id="KW-1185">Reference proteome</keyword>
<evidence type="ECO:0000313" key="5">
    <source>
        <dbReference type="Proteomes" id="UP001235712"/>
    </source>
</evidence>
<feature type="domain" description="Nudix hydrolase" evidence="3">
    <location>
        <begin position="44"/>
        <end position="178"/>
    </location>
</feature>
<dbReference type="EMBL" id="JAUSQZ010000001">
    <property type="protein sequence ID" value="MDP9826982.1"/>
    <property type="molecule type" value="Genomic_DNA"/>
</dbReference>
<dbReference type="SUPFAM" id="SSF53254">
    <property type="entry name" value="Phosphoglycerate mutase-like"/>
    <property type="match status" value="1"/>
</dbReference>
<evidence type="ECO:0000259" key="3">
    <source>
        <dbReference type="PROSITE" id="PS51462"/>
    </source>
</evidence>
<sequence>MSRRPTRSSGSRAAGKRQGKTQRKGRSVIPRPRSRRPPRPPAPASVVSAGALCWRPRTPDAAPGDIEVLLVRSARWNEWSWPKGKIKTGETLPECAVREVTEETGTRPALGRPLPSVGYVLPDGRDKTVHYWSAAVAATGERTAGADEIADVAWLPPEQARIRLTRPSDVPPLDALLEHARTGELHTRPLVVLRHAKARARANWPGTEGDRPLTSVGRSQANALPGLLAVWAPEHLLTSPWARCMLTLAPYLRARNDTDDPYAGVEVLPLLSEQGLRNAPERVPELLRSLLARDLTSGGSLVCTHRPVLETVMATLATACTPPALERLPAANPWLGTGEALVAHVAASGQIVAIERFRGAVRPS</sequence>
<dbReference type="SMART" id="SM00855">
    <property type="entry name" value="PGAM"/>
    <property type="match status" value="1"/>
</dbReference>
<protein>
    <submittedName>
        <fullName evidence="4">8-oxo-dGTP diphosphatase</fullName>
        <ecNumber evidence="4">3.6.1.55</ecNumber>
    </submittedName>
</protein>
<dbReference type="GO" id="GO:0035539">
    <property type="term" value="F:8-oxo-7,8-dihydrodeoxyguanosine triphosphate pyrophosphatase activity"/>
    <property type="evidence" value="ECO:0007669"/>
    <property type="project" value="UniProtKB-EC"/>
</dbReference>
<feature type="compositionally biased region" description="Basic residues" evidence="2">
    <location>
        <begin position="14"/>
        <end position="38"/>
    </location>
</feature>
<organism evidence="4 5">
    <name type="scientific">Kineosporia succinea</name>
    <dbReference type="NCBI Taxonomy" id="84632"/>
    <lineage>
        <taxon>Bacteria</taxon>
        <taxon>Bacillati</taxon>
        <taxon>Actinomycetota</taxon>
        <taxon>Actinomycetes</taxon>
        <taxon>Kineosporiales</taxon>
        <taxon>Kineosporiaceae</taxon>
        <taxon>Kineosporia</taxon>
    </lineage>
</organism>
<dbReference type="InterPro" id="IPR020084">
    <property type="entry name" value="NUDIX_hydrolase_CS"/>
</dbReference>
<dbReference type="PANTHER" id="PTHR21340">
    <property type="entry name" value="DIADENOSINE 5,5-P1,P4-TETRAPHOSPHATE PYROPHOSPHOHYDROLASE MUTT"/>
    <property type="match status" value="1"/>
</dbReference>
<dbReference type="CDD" id="cd03673">
    <property type="entry name" value="NUDIX_Ap6A_hydrolase"/>
    <property type="match status" value="1"/>
</dbReference>
<evidence type="ECO:0000256" key="1">
    <source>
        <dbReference type="ARBA" id="ARBA00022801"/>
    </source>
</evidence>
<dbReference type="PROSITE" id="PS00893">
    <property type="entry name" value="NUDIX_BOX"/>
    <property type="match status" value="1"/>
</dbReference>
<feature type="region of interest" description="Disordered" evidence="2">
    <location>
        <begin position="1"/>
        <end position="46"/>
    </location>
</feature>
<accession>A0ABT9P3C7</accession>
<dbReference type="InterPro" id="IPR015797">
    <property type="entry name" value="NUDIX_hydrolase-like_dom_sf"/>
</dbReference>
<dbReference type="InterPro" id="IPR051325">
    <property type="entry name" value="Nudix_hydrolase_domain"/>
</dbReference>
<dbReference type="RefSeq" id="WP_307242412.1">
    <property type="nucleotide sequence ID" value="NZ_JAUSQZ010000001.1"/>
</dbReference>
<comment type="caution">
    <text evidence="4">The sequence shown here is derived from an EMBL/GenBank/DDBJ whole genome shotgun (WGS) entry which is preliminary data.</text>
</comment>
<dbReference type="PROSITE" id="PS51462">
    <property type="entry name" value="NUDIX"/>
    <property type="match status" value="1"/>
</dbReference>
<evidence type="ECO:0000256" key="2">
    <source>
        <dbReference type="SAM" id="MobiDB-lite"/>
    </source>
</evidence>
<dbReference type="EC" id="3.6.1.55" evidence="4"/>
<proteinExistence type="predicted"/>
<reference evidence="4 5" key="1">
    <citation type="submission" date="2023-07" db="EMBL/GenBank/DDBJ databases">
        <title>Sequencing the genomes of 1000 actinobacteria strains.</title>
        <authorList>
            <person name="Klenk H.-P."/>
        </authorList>
    </citation>
    <scope>NUCLEOTIDE SEQUENCE [LARGE SCALE GENOMIC DNA]</scope>
    <source>
        <strain evidence="4 5">DSM 44388</strain>
    </source>
</reference>
<dbReference type="Gene3D" id="3.40.50.1240">
    <property type="entry name" value="Phosphoglycerate mutase-like"/>
    <property type="match status" value="1"/>
</dbReference>
<dbReference type="CDD" id="cd07040">
    <property type="entry name" value="HP"/>
    <property type="match status" value="1"/>
</dbReference>